<proteinExistence type="predicted"/>
<gene>
    <name evidence="1" type="ORF">FA95DRAFT_1497648</name>
</gene>
<organism evidence="1 2">
    <name type="scientific">Auriscalpium vulgare</name>
    <dbReference type="NCBI Taxonomy" id="40419"/>
    <lineage>
        <taxon>Eukaryota</taxon>
        <taxon>Fungi</taxon>
        <taxon>Dikarya</taxon>
        <taxon>Basidiomycota</taxon>
        <taxon>Agaricomycotina</taxon>
        <taxon>Agaricomycetes</taxon>
        <taxon>Russulales</taxon>
        <taxon>Auriscalpiaceae</taxon>
        <taxon>Auriscalpium</taxon>
    </lineage>
</organism>
<name>A0ACB8RJI7_9AGAM</name>
<evidence type="ECO:0000313" key="1">
    <source>
        <dbReference type="EMBL" id="KAI0044095.1"/>
    </source>
</evidence>
<accession>A0ACB8RJI7</accession>
<sequence length="295" mass="34172">MLKQNGWNRVRPSVTITVRCLIVRGHMAMNMRRDYETAYTVFSKAQRIIEWGRTEWAGVSDDDRGTIFSDTFYASVASMALVAFEAVRRCACGRSRRFRREELIERADALIKHTLSVPQPASMNSILRLAFVVYPEAQAHSTKGLAFAKHVEYTQCADAEEKKAYLRRAVDEYMKAAELYPTDEERHAQRLYDALMCLFRLRAPLRETWPLMERIWIATPDILELWEYSELMQASLLKSLRQLVVFGDQVMQAGYVPDHCVRPPWLQNEEESEEPILFIRPGAPFLGVYYGNTVF</sequence>
<reference evidence="1" key="1">
    <citation type="submission" date="2021-02" db="EMBL/GenBank/DDBJ databases">
        <authorList>
            <consortium name="DOE Joint Genome Institute"/>
            <person name="Ahrendt S."/>
            <person name="Looney B.P."/>
            <person name="Miyauchi S."/>
            <person name="Morin E."/>
            <person name="Drula E."/>
            <person name="Courty P.E."/>
            <person name="Chicoki N."/>
            <person name="Fauchery L."/>
            <person name="Kohler A."/>
            <person name="Kuo A."/>
            <person name="Labutti K."/>
            <person name="Pangilinan J."/>
            <person name="Lipzen A."/>
            <person name="Riley R."/>
            <person name="Andreopoulos W."/>
            <person name="He G."/>
            <person name="Johnson J."/>
            <person name="Barry K.W."/>
            <person name="Grigoriev I.V."/>
            <person name="Nagy L."/>
            <person name="Hibbett D."/>
            <person name="Henrissat B."/>
            <person name="Matheny P.B."/>
            <person name="Labbe J."/>
            <person name="Martin F."/>
        </authorList>
    </citation>
    <scope>NUCLEOTIDE SEQUENCE</scope>
    <source>
        <strain evidence="1">FP105234-sp</strain>
    </source>
</reference>
<reference evidence="1" key="2">
    <citation type="journal article" date="2022" name="New Phytol.">
        <title>Evolutionary transition to the ectomycorrhizal habit in the genomes of a hyperdiverse lineage of mushroom-forming fungi.</title>
        <authorList>
            <person name="Looney B."/>
            <person name="Miyauchi S."/>
            <person name="Morin E."/>
            <person name="Drula E."/>
            <person name="Courty P.E."/>
            <person name="Kohler A."/>
            <person name="Kuo A."/>
            <person name="LaButti K."/>
            <person name="Pangilinan J."/>
            <person name="Lipzen A."/>
            <person name="Riley R."/>
            <person name="Andreopoulos W."/>
            <person name="He G."/>
            <person name="Johnson J."/>
            <person name="Nolan M."/>
            <person name="Tritt A."/>
            <person name="Barry K.W."/>
            <person name="Grigoriev I.V."/>
            <person name="Nagy L.G."/>
            <person name="Hibbett D."/>
            <person name="Henrissat B."/>
            <person name="Matheny P.B."/>
            <person name="Labbe J."/>
            <person name="Martin F.M."/>
        </authorList>
    </citation>
    <scope>NUCLEOTIDE SEQUENCE</scope>
    <source>
        <strain evidence="1">FP105234-sp</strain>
    </source>
</reference>
<dbReference type="Proteomes" id="UP000814033">
    <property type="component" value="Unassembled WGS sequence"/>
</dbReference>
<protein>
    <submittedName>
        <fullName evidence="1">Uncharacterized protein</fullName>
    </submittedName>
</protein>
<comment type="caution">
    <text evidence="1">The sequence shown here is derived from an EMBL/GenBank/DDBJ whole genome shotgun (WGS) entry which is preliminary data.</text>
</comment>
<dbReference type="EMBL" id="MU275994">
    <property type="protein sequence ID" value="KAI0044095.1"/>
    <property type="molecule type" value="Genomic_DNA"/>
</dbReference>
<keyword evidence="2" id="KW-1185">Reference proteome</keyword>
<evidence type="ECO:0000313" key="2">
    <source>
        <dbReference type="Proteomes" id="UP000814033"/>
    </source>
</evidence>